<dbReference type="EMBL" id="JBBPBM010000020">
    <property type="protein sequence ID" value="KAK8550773.1"/>
    <property type="molecule type" value="Genomic_DNA"/>
</dbReference>
<evidence type="ECO:0000313" key="2">
    <source>
        <dbReference type="Proteomes" id="UP001472677"/>
    </source>
</evidence>
<name>A0ABR2E0R6_9ROSI</name>
<dbReference type="PANTHER" id="PTHR34569">
    <property type="entry name" value="EXPRESSED PROTEIN"/>
    <property type="match status" value="1"/>
</dbReference>
<accession>A0ABR2E0R6</accession>
<reference evidence="1 2" key="1">
    <citation type="journal article" date="2024" name="G3 (Bethesda)">
        <title>Genome assembly of Hibiscus sabdariffa L. provides insights into metabolisms of medicinal natural products.</title>
        <authorList>
            <person name="Kim T."/>
        </authorList>
    </citation>
    <scope>NUCLEOTIDE SEQUENCE [LARGE SCALE GENOMIC DNA]</scope>
    <source>
        <strain evidence="1">TK-2024</strain>
        <tissue evidence="1">Old leaves</tissue>
    </source>
</reference>
<sequence>MESDDSMNLQSEPDSTVPLISYTSLKDLIPPKSKNSTPFSLFKDLIQLRSKNSNPYSKGLTIKSSYEVPITNLLLKKTTWIYLQPVESSSRENTSFCLPWVEDCFRFIERNFINKIVAALDKLLDETHVASRLDAC</sequence>
<keyword evidence="2" id="KW-1185">Reference proteome</keyword>
<protein>
    <submittedName>
        <fullName evidence="1">Uncharacterized protein</fullName>
    </submittedName>
</protein>
<dbReference type="PANTHER" id="PTHR34569:SF12">
    <property type="entry name" value="TRANSMEMBRANE PROTEIN"/>
    <property type="match status" value="1"/>
</dbReference>
<proteinExistence type="predicted"/>
<gene>
    <name evidence="1" type="ORF">V6N12_039462</name>
</gene>
<dbReference type="Proteomes" id="UP001472677">
    <property type="component" value="Unassembled WGS sequence"/>
</dbReference>
<organism evidence="1 2">
    <name type="scientific">Hibiscus sabdariffa</name>
    <name type="common">roselle</name>
    <dbReference type="NCBI Taxonomy" id="183260"/>
    <lineage>
        <taxon>Eukaryota</taxon>
        <taxon>Viridiplantae</taxon>
        <taxon>Streptophyta</taxon>
        <taxon>Embryophyta</taxon>
        <taxon>Tracheophyta</taxon>
        <taxon>Spermatophyta</taxon>
        <taxon>Magnoliopsida</taxon>
        <taxon>eudicotyledons</taxon>
        <taxon>Gunneridae</taxon>
        <taxon>Pentapetalae</taxon>
        <taxon>rosids</taxon>
        <taxon>malvids</taxon>
        <taxon>Malvales</taxon>
        <taxon>Malvaceae</taxon>
        <taxon>Malvoideae</taxon>
        <taxon>Hibiscus</taxon>
    </lineage>
</organism>
<comment type="caution">
    <text evidence="1">The sequence shown here is derived from an EMBL/GenBank/DDBJ whole genome shotgun (WGS) entry which is preliminary data.</text>
</comment>
<evidence type="ECO:0000313" key="1">
    <source>
        <dbReference type="EMBL" id="KAK8550773.1"/>
    </source>
</evidence>